<evidence type="ECO:0000259" key="2">
    <source>
        <dbReference type="PROSITE" id="PS51762"/>
    </source>
</evidence>
<keyword evidence="4" id="KW-1185">Reference proteome</keyword>
<dbReference type="PANTHER" id="PTHR10963">
    <property type="entry name" value="GLYCOSYL HYDROLASE-RELATED"/>
    <property type="match status" value="1"/>
</dbReference>
<comment type="caution">
    <text evidence="3">The sequence shown here is derived from an EMBL/GenBank/DDBJ whole genome shotgun (WGS) entry which is preliminary data.</text>
</comment>
<proteinExistence type="inferred from homology"/>
<dbReference type="Pfam" id="PF00722">
    <property type="entry name" value="Glyco_hydro_16"/>
    <property type="match status" value="1"/>
</dbReference>
<dbReference type="GO" id="GO:0005975">
    <property type="term" value="P:carbohydrate metabolic process"/>
    <property type="evidence" value="ECO:0007669"/>
    <property type="project" value="InterPro"/>
</dbReference>
<reference evidence="3 4" key="1">
    <citation type="journal article" date="2014" name="Int. J. Syst. Evol. Microbiol.">
        <title>Complete genome sequence of Corynebacterium casei LMG S-19264T (=DSM 44701T), isolated from a smear-ripened cheese.</title>
        <authorList>
            <consortium name="US DOE Joint Genome Institute (JGI-PGF)"/>
            <person name="Walter F."/>
            <person name="Albersmeier A."/>
            <person name="Kalinowski J."/>
            <person name="Ruckert C."/>
        </authorList>
    </citation>
    <scope>NUCLEOTIDE SEQUENCE [LARGE SCALE GENOMIC DNA]</scope>
    <source>
        <strain evidence="3 4">NBRC 110095</strain>
    </source>
</reference>
<dbReference type="EMBL" id="BSPD01000064">
    <property type="protein sequence ID" value="GLS27019.1"/>
    <property type="molecule type" value="Genomic_DNA"/>
</dbReference>
<dbReference type="Gene3D" id="2.60.120.200">
    <property type="match status" value="1"/>
</dbReference>
<sequence length="134" mass="15071">MEAINLRKSGKNEVFGTLLHGDNFPKNIHTTKTFSPKTSVVDTFHTYAIEWEKGEIRWYIDGEHYQTQKYTSAGAYPAPFNQSFYLILNVAVGGDLPGGPTPQTPFPQTMEVDYVRVFQKPPSITPPKSDIATF</sequence>
<evidence type="ECO:0000313" key="4">
    <source>
        <dbReference type="Proteomes" id="UP001156870"/>
    </source>
</evidence>
<dbReference type="PROSITE" id="PS51762">
    <property type="entry name" value="GH16_2"/>
    <property type="match status" value="1"/>
</dbReference>
<dbReference type="AlphaFoldDB" id="A0AA37WM74"/>
<evidence type="ECO:0000256" key="1">
    <source>
        <dbReference type="ARBA" id="ARBA00006865"/>
    </source>
</evidence>
<comment type="similarity">
    <text evidence="1">Belongs to the glycosyl hydrolase 16 family.</text>
</comment>
<accession>A0AA37WM74</accession>
<evidence type="ECO:0000313" key="3">
    <source>
        <dbReference type="EMBL" id="GLS27019.1"/>
    </source>
</evidence>
<name>A0AA37WM74_9GAMM</name>
<gene>
    <name evidence="3" type="ORF">GCM10007877_27380</name>
</gene>
<dbReference type="InterPro" id="IPR013320">
    <property type="entry name" value="ConA-like_dom_sf"/>
</dbReference>
<dbReference type="GO" id="GO:0004553">
    <property type="term" value="F:hydrolase activity, hydrolyzing O-glycosyl compounds"/>
    <property type="evidence" value="ECO:0007669"/>
    <property type="project" value="InterPro"/>
</dbReference>
<dbReference type="Proteomes" id="UP001156870">
    <property type="component" value="Unassembled WGS sequence"/>
</dbReference>
<dbReference type="InterPro" id="IPR050546">
    <property type="entry name" value="Glycosyl_Hydrlase_16"/>
</dbReference>
<feature type="domain" description="GH16" evidence="2">
    <location>
        <begin position="1"/>
        <end position="123"/>
    </location>
</feature>
<organism evidence="3 4">
    <name type="scientific">Marinibactrum halimedae</name>
    <dbReference type="NCBI Taxonomy" id="1444977"/>
    <lineage>
        <taxon>Bacteria</taxon>
        <taxon>Pseudomonadati</taxon>
        <taxon>Pseudomonadota</taxon>
        <taxon>Gammaproteobacteria</taxon>
        <taxon>Cellvibrionales</taxon>
        <taxon>Cellvibrionaceae</taxon>
        <taxon>Marinibactrum</taxon>
    </lineage>
</organism>
<dbReference type="PANTHER" id="PTHR10963:SF55">
    <property type="entry name" value="GLYCOSIDE HYDROLASE FAMILY 16 PROTEIN"/>
    <property type="match status" value="1"/>
</dbReference>
<dbReference type="InterPro" id="IPR000757">
    <property type="entry name" value="Beta-glucanase-like"/>
</dbReference>
<protein>
    <recommendedName>
        <fullName evidence="2">GH16 domain-containing protein</fullName>
    </recommendedName>
</protein>
<dbReference type="SUPFAM" id="SSF49899">
    <property type="entry name" value="Concanavalin A-like lectins/glucanases"/>
    <property type="match status" value="1"/>
</dbReference>
<dbReference type="CDD" id="cd08023">
    <property type="entry name" value="GH16_laminarinase_like"/>
    <property type="match status" value="1"/>
</dbReference>